<name>A0A2G9FZC3_9LAMI</name>
<keyword evidence="5" id="KW-1185">Reference proteome</keyword>
<gene>
    <name evidence="4" type="ORF">CDL12_29094</name>
</gene>
<comment type="subcellular location">
    <subcellularLocation>
        <location evidence="1">Membrane</location>
    </subcellularLocation>
</comment>
<dbReference type="GO" id="GO:0098542">
    <property type="term" value="P:defense response to other organism"/>
    <property type="evidence" value="ECO:0007669"/>
    <property type="project" value="InterPro"/>
</dbReference>
<feature type="transmembrane region" description="Helical" evidence="3">
    <location>
        <begin position="16"/>
        <end position="46"/>
    </location>
</feature>
<dbReference type="InterPro" id="IPR044839">
    <property type="entry name" value="NDR1-like"/>
</dbReference>
<comment type="caution">
    <text evidence="4">The sequence shown here is derived from an EMBL/GenBank/DDBJ whole genome shotgun (WGS) entry which is preliminary data.</text>
</comment>
<evidence type="ECO:0000256" key="3">
    <source>
        <dbReference type="SAM" id="Phobius"/>
    </source>
</evidence>
<dbReference type="PANTHER" id="PTHR31234:SF66">
    <property type="entry name" value="LATE EMBRYOGENESIS ABUNDANT PROTEIN"/>
    <property type="match status" value="1"/>
</dbReference>
<protein>
    <recommendedName>
        <fullName evidence="6">Late embryogenesis abundant protein LEA-2 subgroup domain-containing protein</fullName>
    </recommendedName>
</protein>
<keyword evidence="2 3" id="KW-0472">Membrane</keyword>
<evidence type="ECO:0000256" key="2">
    <source>
        <dbReference type="ARBA" id="ARBA00023136"/>
    </source>
</evidence>
<proteinExistence type="predicted"/>
<evidence type="ECO:0000256" key="1">
    <source>
        <dbReference type="ARBA" id="ARBA00004370"/>
    </source>
</evidence>
<dbReference type="STRING" id="429701.A0A2G9FZC3"/>
<sequence length="200" mass="22544">MPEPKPVFGSRHHTNPLIWCTAVICAIITVMVIIAGMVVFIGYLIIKPKVPQISAASAQLDTIYFDQASLLQVQITVVIQAENDNEKARASFHKTSFGLGFRGHRLADLVAQPFGMDTNSSVELNYEYQSNPIALDPEDGEAVNMSLREGLMNFEVKGKTRTRWRVWLIGSAEFWLHLDCRLSLPINRTRIYPRCSSTYE</sequence>
<evidence type="ECO:0000313" key="4">
    <source>
        <dbReference type="EMBL" id="PIM98425.1"/>
    </source>
</evidence>
<reference evidence="5" key="1">
    <citation type="journal article" date="2018" name="Gigascience">
        <title>Genome assembly of the Pink Ipe (Handroanthus impetiginosus, Bignoniaceae), a highly valued, ecologically keystone Neotropical timber forest tree.</title>
        <authorList>
            <person name="Silva-Junior O.B."/>
            <person name="Grattapaglia D."/>
            <person name="Novaes E."/>
            <person name="Collevatti R.G."/>
        </authorList>
    </citation>
    <scope>NUCLEOTIDE SEQUENCE [LARGE SCALE GENOMIC DNA]</scope>
    <source>
        <strain evidence="5">cv. UFG-1</strain>
    </source>
</reference>
<dbReference type="OrthoDB" id="1875580at2759"/>
<evidence type="ECO:0000313" key="5">
    <source>
        <dbReference type="Proteomes" id="UP000231279"/>
    </source>
</evidence>
<keyword evidence="3" id="KW-1133">Transmembrane helix</keyword>
<organism evidence="4 5">
    <name type="scientific">Handroanthus impetiginosus</name>
    <dbReference type="NCBI Taxonomy" id="429701"/>
    <lineage>
        <taxon>Eukaryota</taxon>
        <taxon>Viridiplantae</taxon>
        <taxon>Streptophyta</taxon>
        <taxon>Embryophyta</taxon>
        <taxon>Tracheophyta</taxon>
        <taxon>Spermatophyta</taxon>
        <taxon>Magnoliopsida</taxon>
        <taxon>eudicotyledons</taxon>
        <taxon>Gunneridae</taxon>
        <taxon>Pentapetalae</taxon>
        <taxon>asterids</taxon>
        <taxon>lamiids</taxon>
        <taxon>Lamiales</taxon>
        <taxon>Bignoniaceae</taxon>
        <taxon>Crescentiina</taxon>
        <taxon>Tabebuia alliance</taxon>
        <taxon>Handroanthus</taxon>
    </lineage>
</organism>
<dbReference type="GO" id="GO:0005886">
    <property type="term" value="C:plasma membrane"/>
    <property type="evidence" value="ECO:0007669"/>
    <property type="project" value="TreeGrafter"/>
</dbReference>
<accession>A0A2G9FZC3</accession>
<evidence type="ECO:0008006" key="6">
    <source>
        <dbReference type="Google" id="ProtNLM"/>
    </source>
</evidence>
<dbReference type="PANTHER" id="PTHR31234">
    <property type="entry name" value="LATE EMBRYOGENESIS ABUNDANT (LEA) HYDROXYPROLINE-RICH GLYCOPROTEIN FAMILY"/>
    <property type="match status" value="1"/>
</dbReference>
<dbReference type="EMBL" id="NKXS01008409">
    <property type="protein sequence ID" value="PIM98425.1"/>
    <property type="molecule type" value="Genomic_DNA"/>
</dbReference>
<keyword evidence="3" id="KW-0812">Transmembrane</keyword>
<dbReference type="AlphaFoldDB" id="A0A2G9FZC3"/>
<dbReference type="Proteomes" id="UP000231279">
    <property type="component" value="Unassembled WGS sequence"/>
</dbReference>